<comment type="caution">
    <text evidence="2">The sequence shown here is derived from an EMBL/GenBank/DDBJ whole genome shotgun (WGS) entry which is preliminary data.</text>
</comment>
<dbReference type="EMBL" id="JYLF01000014">
    <property type="protein sequence ID" value="KMN10193.1"/>
    <property type="molecule type" value="Genomic_DNA"/>
</dbReference>
<dbReference type="Pfam" id="PF04883">
    <property type="entry name" value="HK97-gp10_like"/>
    <property type="match status" value="1"/>
</dbReference>
<dbReference type="PATRIC" id="fig|1608994.3.peg.536"/>
<evidence type="ECO:0000313" key="2">
    <source>
        <dbReference type="EMBL" id="KMN10193.1"/>
    </source>
</evidence>
<dbReference type="OrthoDB" id="5736381at2"/>
<name>A0A0J6ICV4_9PSED</name>
<dbReference type="Proteomes" id="UP000036325">
    <property type="component" value="Unassembled WGS sequence"/>
</dbReference>
<sequence>MADGMNFDIQGLNGVVGKMRTLGPRLRKKGLRKAARAAMNIVRDAAKANAKAIDDPQTREKIFRNIITQEATKQSRREGGVVMRVGVRGGAGSNQHSTDASGNPGGDTRHWRYIEFGTEHIGGQPFMRPAFSNNVSAVTERFVTTLNTEIDALLGGG</sequence>
<protein>
    <submittedName>
        <fullName evidence="2">Phage-like protein</fullName>
    </submittedName>
</protein>
<accession>A0A0J6ICV4</accession>
<feature type="region of interest" description="Disordered" evidence="1">
    <location>
        <begin position="88"/>
        <end position="108"/>
    </location>
</feature>
<dbReference type="STRING" id="1608994.TU86_21815"/>
<organism evidence="2 3">
    <name type="scientific">Pseudomonas weihenstephanensis</name>
    <dbReference type="NCBI Taxonomy" id="1608994"/>
    <lineage>
        <taxon>Bacteria</taxon>
        <taxon>Pseudomonadati</taxon>
        <taxon>Pseudomonadota</taxon>
        <taxon>Gammaproteobacteria</taxon>
        <taxon>Pseudomonadales</taxon>
        <taxon>Pseudomonadaceae</taxon>
        <taxon>Pseudomonas</taxon>
    </lineage>
</organism>
<dbReference type="AlphaFoldDB" id="A0A0J6ICV4"/>
<evidence type="ECO:0000313" key="3">
    <source>
        <dbReference type="Proteomes" id="UP000036325"/>
    </source>
</evidence>
<reference evidence="2 3" key="1">
    <citation type="submission" date="2015-02" db="EMBL/GenBank/DDBJ databases">
        <title>Pseudomonas helleri sp. nov. and Pseudomonas weihenstephanensis sp. nov., isolated from raw cows milk.</title>
        <authorList>
            <person name="von Neubeck M."/>
            <person name="Huptas C."/>
            <person name="Wenning M."/>
            <person name="Scherer S."/>
        </authorList>
    </citation>
    <scope>NUCLEOTIDE SEQUENCE [LARGE SCALE GENOMIC DNA]</scope>
    <source>
        <strain evidence="2 3">DSM 29166</strain>
    </source>
</reference>
<dbReference type="NCBIfam" id="TIGR01725">
    <property type="entry name" value="phge_HK97_gp10"/>
    <property type="match status" value="1"/>
</dbReference>
<dbReference type="InterPro" id="IPR010064">
    <property type="entry name" value="HK97-gp10_tail"/>
</dbReference>
<dbReference type="RefSeq" id="WP_048366406.1">
    <property type="nucleotide sequence ID" value="NZ_JYLF01000014.1"/>
</dbReference>
<proteinExistence type="predicted"/>
<gene>
    <name evidence="2" type="ORF">TU86_21815</name>
</gene>
<evidence type="ECO:0000256" key="1">
    <source>
        <dbReference type="SAM" id="MobiDB-lite"/>
    </source>
</evidence>